<dbReference type="RefSeq" id="WP_010417852.1">
    <property type="nucleotide sequence ID" value="NZ_MCRM02000006.1"/>
</dbReference>
<feature type="transmembrane region" description="Helical" evidence="1">
    <location>
        <begin position="108"/>
        <end position="130"/>
    </location>
</feature>
<evidence type="ECO:0000313" key="3">
    <source>
        <dbReference type="Proteomes" id="UP000094669"/>
    </source>
</evidence>
<accession>A0ABX4YK11</accession>
<feature type="transmembrane region" description="Helical" evidence="1">
    <location>
        <begin position="6"/>
        <end position="31"/>
    </location>
</feature>
<evidence type="ECO:0000313" key="2">
    <source>
        <dbReference type="EMBL" id="PNV75591.1"/>
    </source>
</evidence>
<dbReference type="Proteomes" id="UP000094669">
    <property type="component" value="Unassembled WGS sequence"/>
</dbReference>
<proteinExistence type="predicted"/>
<protein>
    <submittedName>
        <fullName evidence="2">DUF1761 domain-containing protein</fullName>
    </submittedName>
</protein>
<reference evidence="2" key="1">
    <citation type="submission" date="2018-01" db="EMBL/GenBank/DDBJ databases">
        <title>Genomic characterization of Leptospira inadai serogroup Lyme isolated from captured rat in Brazil and comparative analysis with human reference strain.</title>
        <authorList>
            <person name="Moreno L.Z."/>
            <person name="Loureiro A.P."/>
            <person name="Miraglia F."/>
            <person name="Kremer F.S."/>
            <person name="Eslabao M.R."/>
            <person name="Dellagostin O.A."/>
            <person name="Lilenbaum W."/>
            <person name="Moreno A.M."/>
        </authorList>
    </citation>
    <scope>NUCLEOTIDE SEQUENCE [LARGE SCALE GENOMIC DNA]</scope>
    <source>
        <strain evidence="2">M34/99</strain>
    </source>
</reference>
<dbReference type="EMBL" id="MCRM02000006">
    <property type="protein sequence ID" value="PNV75591.1"/>
    <property type="molecule type" value="Genomic_DNA"/>
</dbReference>
<sequence>MKNYVLAVFSYLVPTFILGVIWHFVFFNELYESFGIYNRRDPIIPLGFGSMLIQGLILAYLYPFYYKDGENSIKRGIQFGLIAGVFLYSVSTIANAAKIQVNFMTEWFTVQAAFHIIQFVIAGSLIGLSYGEKVSNIAKS</sequence>
<feature type="transmembrane region" description="Helical" evidence="1">
    <location>
        <begin position="77"/>
        <end position="96"/>
    </location>
</feature>
<keyword evidence="1" id="KW-0472">Membrane</keyword>
<evidence type="ECO:0000256" key="1">
    <source>
        <dbReference type="SAM" id="Phobius"/>
    </source>
</evidence>
<keyword evidence="1" id="KW-0812">Transmembrane</keyword>
<comment type="caution">
    <text evidence="2">The sequence shown here is derived from an EMBL/GenBank/DDBJ whole genome shotgun (WGS) entry which is preliminary data.</text>
</comment>
<name>A0ABX4YK11_9LEPT</name>
<keyword evidence="1" id="KW-1133">Transmembrane helix</keyword>
<feature type="transmembrane region" description="Helical" evidence="1">
    <location>
        <begin position="43"/>
        <end position="65"/>
    </location>
</feature>
<organism evidence="2 3">
    <name type="scientific">Leptospira inadai serovar Lyme</name>
    <dbReference type="NCBI Taxonomy" id="293084"/>
    <lineage>
        <taxon>Bacteria</taxon>
        <taxon>Pseudomonadati</taxon>
        <taxon>Spirochaetota</taxon>
        <taxon>Spirochaetia</taxon>
        <taxon>Leptospirales</taxon>
        <taxon>Leptospiraceae</taxon>
        <taxon>Leptospira</taxon>
    </lineage>
</organism>
<keyword evidence="3" id="KW-1185">Reference proteome</keyword>
<gene>
    <name evidence="2" type="ORF">BES34_008140</name>
</gene>